<dbReference type="SMART" id="SM00112">
    <property type="entry name" value="CA"/>
    <property type="match status" value="10"/>
</dbReference>
<sequence precursor="true">MNTFNRFIITTLLVFFTSQAFASDPVITELKRIDVKTFQITFDQPVQGWESVTESIDNPRVSYSINKGATYYLGSPSSNSPSRTLTPISPIGRFATQWTWEETAILATLDADNLDSVDINLGTYVANNNNEIVLKNLKQTISLTDYLPLTITTNNLTTPEGVQTIATLSANKDGATFSLDGTADNNNLFKIENSVLKFKNANGADYDTTSSKIYTIHIKATKSGKADTTKTIEVTLTDVNDSTPTDITLSNSTLTIPEGRYEETSSISSRLFLVANLGAIDVDTTNTFTFSLENNTGNFFKIINNTKLRIIKSVDYEVIKTLSVDVKVTDGAGHEYTKTVTVVVTDVNDNTPKNLQLNPLTIIDGTPANTQIATTSATDADTNTQFYYGLVDDNTTDNNKFSITTDGKLSITETVNLATKSSYKVYIRVADGNASDPLKRDLLGEFTLTVKPRLTITSSNTLNINEGENTTHTLTANENATFSIIENTSNLFSLSGTNNATLAFNGTTTDFESATKSYSVKVKATTGNEDYKNTEQTIAINLVDINDNTPTDILLTGNIDNNVGTIEDDKRKLLDGSSSGTVATLTTTDADTNNTFTYTLTNNENNTLKISNDGTKLELQATVDYEVNTNKTLSFSIKVNDGNGHEFTKDFTLEIKDVDDVAPTNILINTTNIADNIPASMQVAYFSAVDSDTVGTHRYSFDNLNGVNNADNGKFTLSTDGKLSVKAAVNFATQSQYHIVIQVADTGATFSRGFTLNVVQTLTITSPATATVVENTNKVITLTANRDNVAFAITNGADKAKFTLSGTTLTFAATDFEARTNDNTYEVVITARKTGETDATQTLIITLTDINDETPTAITFTGDLSIAENTAIGAELGTFSATDADTGDTFTYTSSNAAFTFDNNKLKLNATLDYENTINLTTTITVTDANNHTFNTDFTFTITDTNDITPSNIQLSNIVIADGTTAGTTIATLSATDADTVGTLTYTLGSTDATSFTISGNQLKIAHTVAYSTKSSYNITITAFDGVNTSAPVNFNFSVNANFAITSPATITTIEKADKIITLAANRDDVTFAITDGADKAKFTLDGTQLTFTATDFEDGAENTYEVEITARKTGETDATQTLTLTLEKIVEITLANQSRSVNENSAIDTNIGTPLTTIGTISTFEITAGNDDGFFKINNTGQIQVAKNTLNHEDKSSHILTVKITSTNAIDKTAQITIIITDIDDTAPTNIVLSKSTITSNALADTIIGTLSATDTDTTSNLIYNIIGTNDNFEIIGNKLKLKTAASNITFPITITITASDGTLTSAQQNFTITKTTINLNIAPVINQFIITQGEKEGRIISKDGGEVKIHTLVDTQTYEWSSTDINGTNINNGVSNATLTFDPGTITTFGTITIKLKATTGEHTSERTLLLKLIEKSKDVKGDSDGDGIPDEKDINNAGNKIQAGEGENKGKAITSKRNTRILLGTLALGKNSTFLTLDQMKEYVTTSNLPDKTKDTLTTGAIYDYVVEGLSTTGTSEVIIELTTATPKDAELRKYSLVNGWSAFVNNNDNTIKSKISTTCTDDNWQTGLITGATCLKLTIKDGGENDTDGQQTDNTGDVNGVVASTISIAKPIVNDGSSSNNSSGSGGCVYNPNASARFDIGFILLMTLSVYYLIRRRRRFSY</sequence>
<accession>A0A3G3IKK0</accession>
<feature type="domain" description="Cadherin" evidence="10">
    <location>
        <begin position="952"/>
        <end position="1050"/>
    </location>
</feature>
<feature type="compositionally biased region" description="Basic and acidic residues" evidence="7">
    <location>
        <begin position="1422"/>
        <end position="1437"/>
    </location>
</feature>
<dbReference type="PANTHER" id="PTHR24026">
    <property type="entry name" value="FAT ATYPICAL CADHERIN-RELATED"/>
    <property type="match status" value="1"/>
</dbReference>
<keyword evidence="6 8" id="KW-0472">Membrane</keyword>
<keyword evidence="5 8" id="KW-1133">Transmembrane helix</keyword>
<evidence type="ECO:0000259" key="10">
    <source>
        <dbReference type="PROSITE" id="PS50268"/>
    </source>
</evidence>
<feature type="signal peptide" evidence="9">
    <location>
        <begin position="1"/>
        <end position="22"/>
    </location>
</feature>
<feature type="domain" description="Cadherin" evidence="10">
    <location>
        <begin position="582"/>
        <end position="665"/>
    </location>
</feature>
<feature type="chain" id="PRO_5018046315" description="Cadherin domain-containing protein" evidence="9">
    <location>
        <begin position="23"/>
        <end position="1666"/>
    </location>
</feature>
<keyword evidence="2 8" id="KW-0812">Transmembrane</keyword>
<feature type="domain" description="Cadherin" evidence="10">
    <location>
        <begin position="253"/>
        <end position="354"/>
    </location>
</feature>
<dbReference type="GO" id="GO:0005886">
    <property type="term" value="C:plasma membrane"/>
    <property type="evidence" value="ECO:0007669"/>
    <property type="project" value="UniProtKB-SubCell"/>
</dbReference>
<feature type="domain" description="Cadherin" evidence="10">
    <location>
        <begin position="665"/>
        <end position="857"/>
    </location>
</feature>
<evidence type="ECO:0000313" key="11">
    <source>
        <dbReference type="EMBL" id="AYQ56271.1"/>
    </source>
</evidence>
<dbReference type="Pfam" id="PF00028">
    <property type="entry name" value="Cadherin"/>
    <property type="match status" value="1"/>
</dbReference>
<dbReference type="CDD" id="cd11304">
    <property type="entry name" value="Cadherin_repeat"/>
    <property type="match status" value="5"/>
</dbReference>
<feature type="domain" description="Cadherin" evidence="10">
    <location>
        <begin position="477"/>
        <end position="552"/>
    </location>
</feature>
<dbReference type="RefSeq" id="WP_122951171.1">
    <property type="nucleotide sequence ID" value="NZ_CP024634.1"/>
</dbReference>
<dbReference type="PRINTS" id="PR00205">
    <property type="entry name" value="CADHERIN"/>
</dbReference>
<evidence type="ECO:0000256" key="8">
    <source>
        <dbReference type="SAM" id="Phobius"/>
    </source>
</evidence>
<reference evidence="11 12" key="1">
    <citation type="submission" date="2017-11" db="EMBL/GenBank/DDBJ databases">
        <title>Genome sequence of the bacterial symbiont EPR9N from a vent mussel Bathymodiolus thermophilus.</title>
        <authorList>
            <person name="Won Y.-J."/>
        </authorList>
    </citation>
    <scope>NUCLEOTIDE SEQUENCE [LARGE SCALE GENOMIC DNA]</scope>
    <source>
        <strain evidence="11 12">EPR9N</strain>
    </source>
</reference>
<proteinExistence type="predicted"/>
<evidence type="ECO:0000256" key="2">
    <source>
        <dbReference type="ARBA" id="ARBA00022692"/>
    </source>
</evidence>
<dbReference type="Gene3D" id="2.60.40.60">
    <property type="entry name" value="Cadherins"/>
    <property type="match status" value="10"/>
</dbReference>
<feature type="region of interest" description="Disordered" evidence="7">
    <location>
        <begin position="1422"/>
        <end position="1455"/>
    </location>
</feature>
<feature type="domain" description="Cadherin" evidence="10">
    <location>
        <begin position="1146"/>
        <end position="1231"/>
    </location>
</feature>
<dbReference type="NCBIfam" id="NF033191">
    <property type="entry name" value="JDVT-CTERM"/>
    <property type="match status" value="1"/>
</dbReference>
<dbReference type="InterPro" id="IPR002126">
    <property type="entry name" value="Cadherin-like_dom"/>
</dbReference>
<dbReference type="PANTHER" id="PTHR24026:SF126">
    <property type="entry name" value="PROTOCADHERIN FAT 4"/>
    <property type="match status" value="1"/>
</dbReference>
<evidence type="ECO:0000256" key="7">
    <source>
        <dbReference type="SAM" id="MobiDB-lite"/>
    </source>
</evidence>
<keyword evidence="9" id="KW-0732">Signal</keyword>
<dbReference type="Proteomes" id="UP000278334">
    <property type="component" value="Chromosome"/>
</dbReference>
<gene>
    <name evidence="11" type="ORF">MS2017_0532</name>
</gene>
<dbReference type="PROSITE" id="PS50268">
    <property type="entry name" value="CADHERIN_2"/>
    <property type="match status" value="9"/>
</dbReference>
<protein>
    <recommendedName>
        <fullName evidence="10">Cadherin domain-containing protein</fullName>
    </recommendedName>
</protein>
<feature type="transmembrane region" description="Helical" evidence="8">
    <location>
        <begin position="1640"/>
        <end position="1658"/>
    </location>
</feature>
<feature type="domain" description="Cadherin" evidence="10">
    <location>
        <begin position="354"/>
        <end position="482"/>
    </location>
</feature>
<dbReference type="InterPro" id="IPR020894">
    <property type="entry name" value="Cadherin_CS"/>
</dbReference>
<evidence type="ECO:0000256" key="9">
    <source>
        <dbReference type="SAM" id="SignalP"/>
    </source>
</evidence>
<dbReference type="GO" id="GO:0005509">
    <property type="term" value="F:calcium ion binding"/>
    <property type="evidence" value="ECO:0007669"/>
    <property type="project" value="InterPro"/>
</dbReference>
<evidence type="ECO:0000256" key="1">
    <source>
        <dbReference type="ARBA" id="ARBA00004370"/>
    </source>
</evidence>
<keyword evidence="3" id="KW-0677">Repeat</keyword>
<dbReference type="SUPFAM" id="SSF49313">
    <property type="entry name" value="Cadherin-like"/>
    <property type="match status" value="8"/>
</dbReference>
<dbReference type="EMBL" id="CP024634">
    <property type="protein sequence ID" value="AYQ56271.1"/>
    <property type="molecule type" value="Genomic_DNA"/>
</dbReference>
<evidence type="ECO:0000256" key="4">
    <source>
        <dbReference type="ARBA" id="ARBA00022837"/>
    </source>
</evidence>
<feature type="domain" description="Cadherin" evidence="10">
    <location>
        <begin position="176"/>
        <end position="246"/>
    </location>
</feature>
<evidence type="ECO:0000256" key="6">
    <source>
        <dbReference type="ARBA" id="ARBA00023136"/>
    </source>
</evidence>
<dbReference type="GO" id="GO:0007156">
    <property type="term" value="P:homophilic cell adhesion via plasma membrane adhesion molecules"/>
    <property type="evidence" value="ECO:0007669"/>
    <property type="project" value="InterPro"/>
</dbReference>
<feature type="domain" description="Cadherin" evidence="10">
    <location>
        <begin position="858"/>
        <end position="952"/>
    </location>
</feature>
<dbReference type="PROSITE" id="PS00232">
    <property type="entry name" value="CADHERIN_1"/>
    <property type="match status" value="2"/>
</dbReference>
<dbReference type="InterPro" id="IPR015919">
    <property type="entry name" value="Cadherin-like_sf"/>
</dbReference>
<name>A0A3G3IKK0_9GAMM</name>
<organism evidence="11 12">
    <name type="scientific">Bathymodiolus thermophilus thioautotrophic gill symbiont</name>
    <dbReference type="NCBI Taxonomy" id="2360"/>
    <lineage>
        <taxon>Bacteria</taxon>
        <taxon>Pseudomonadati</taxon>
        <taxon>Pseudomonadota</taxon>
        <taxon>Gammaproteobacteria</taxon>
        <taxon>sulfur-oxidizing symbionts</taxon>
    </lineage>
</organism>
<evidence type="ECO:0000256" key="3">
    <source>
        <dbReference type="ARBA" id="ARBA00022737"/>
    </source>
</evidence>
<keyword evidence="4" id="KW-0106">Calcium</keyword>
<comment type="subcellular location">
    <subcellularLocation>
        <location evidence="1">Membrane</location>
    </subcellularLocation>
</comment>
<evidence type="ECO:0000256" key="5">
    <source>
        <dbReference type="ARBA" id="ARBA00022989"/>
    </source>
</evidence>
<evidence type="ECO:0000313" key="12">
    <source>
        <dbReference type="Proteomes" id="UP000278334"/>
    </source>
</evidence>
<dbReference type="KEGG" id="bthg:MS2017_0532"/>